<evidence type="ECO:0000259" key="8">
    <source>
        <dbReference type="PROSITE" id="PS51635"/>
    </source>
</evidence>
<comment type="similarity">
    <text evidence="1 6">Belongs to the PLPL family.</text>
</comment>
<dbReference type="Gene3D" id="3.40.1090.10">
    <property type="entry name" value="Cytosolic phospholipase A2 catalytic domain"/>
    <property type="match status" value="2"/>
</dbReference>
<evidence type="ECO:0000256" key="3">
    <source>
        <dbReference type="ARBA" id="ARBA00022963"/>
    </source>
</evidence>
<keyword evidence="3 5" id="KW-0442">Lipid degradation</keyword>
<gene>
    <name evidence="9" type="ORF">FCALED_LOCUS5855</name>
</gene>
<dbReference type="EMBL" id="CAJVPQ010001318">
    <property type="protein sequence ID" value="CAG8545540.1"/>
    <property type="molecule type" value="Genomic_DNA"/>
</dbReference>
<evidence type="ECO:0000256" key="7">
    <source>
        <dbReference type="SAM" id="MobiDB-lite"/>
    </source>
</evidence>
<dbReference type="PANTHER" id="PTHR14226:SF66">
    <property type="entry name" value="TRIACYLGLYCEROL LIPASE PTL2"/>
    <property type="match status" value="1"/>
</dbReference>
<sequence length="785" mass="90122">MNMKHGGFEYEFSFLRKRCMRKQTTWRTVKILSFHMRSSTTSRTTSPRTTSISRKHSTTTKQSSTTKKYSRKFIDEFELNYVNEDHIEAFAKALSEDPEQDSTEHIAAVTDFMPIRQKIKKKKPKVPNGFDGISYHIVRFPLMTNRKPMGILCSMVRRGERYRLRETLRNSSTYKEWKEAAQQLDSYFHYDEWKDEVPFGYYDFNILQKVNRDLKKLREESSSSKNDSQTTLKSVLQNCVKNNYAGVENVSLYSQTYFGTKKIVENYVEEVTESLDYLRTTKSLPLEEKRRLFKNAQKNYGRTALCLSGGACFGYYHLGVVKALFEANLLPTVITGTSAGGLIAALICVRTDDELAQVLKPDLSRQLTACSEPLFVWLKRLYTIGARFDAVDWARKTQWITKGSLTFKEAYDRTGRILNISVIPYDPHSPPKLLNYITAPDCVIWSAVIASAAVPGILNPVVLMQKLKDGTIVPYNYGHKWKDGSLRTDIPVQSLHMHFNVKNTIVSQVNPHVHLFFYAPRGSVGRPVSHRYGRGWRGGFLLSSIEQYLKLDLSKWLKWVRDLELLPKVADQDWSSIWLQRFDGNITIWPKSRISDFFYILTDPDYERLDVMITTGQRVTWPKLQMISNRIKIERAIKRGREHVKREERKKYRYHRSEEINDGHIGHSRTMSSPSIVQSLSNINFNIINSSSGSDSDDYDHFSHFSSGQDESDEISMSNVGNGSDSVSADSDSSNGENFSRINDVIIDDDDLSSLKYDMIISQSSSSDYDDGIVTPDDGQGLTFY</sequence>
<dbReference type="Proteomes" id="UP000789570">
    <property type="component" value="Unassembled WGS sequence"/>
</dbReference>
<dbReference type="PANTHER" id="PTHR14226">
    <property type="entry name" value="NEUROPATHY TARGET ESTERASE/SWISS CHEESE D.MELANOGASTER"/>
    <property type="match status" value="1"/>
</dbReference>
<feature type="active site" description="Nucleophile" evidence="5">
    <location>
        <position position="338"/>
    </location>
</feature>
<accession>A0A9N9AZN5</accession>
<feature type="compositionally biased region" description="Low complexity" evidence="7">
    <location>
        <begin position="720"/>
        <end position="736"/>
    </location>
</feature>
<feature type="compositionally biased region" description="Low complexity" evidence="7">
    <location>
        <begin position="37"/>
        <end position="52"/>
    </location>
</feature>
<dbReference type="Pfam" id="PF11815">
    <property type="entry name" value="DUF3336"/>
    <property type="match status" value="1"/>
</dbReference>
<dbReference type="InterPro" id="IPR016035">
    <property type="entry name" value="Acyl_Trfase/lysoPLipase"/>
</dbReference>
<evidence type="ECO:0000256" key="2">
    <source>
        <dbReference type="ARBA" id="ARBA00022801"/>
    </source>
</evidence>
<comment type="caution">
    <text evidence="9">The sequence shown here is derived from an EMBL/GenBank/DDBJ whole genome shotgun (WGS) entry which is preliminary data.</text>
</comment>
<comment type="caution">
    <text evidence="5">Lacks conserved residue(s) required for the propagation of feature annotation.</text>
</comment>
<keyword evidence="2 5" id="KW-0378">Hydrolase</keyword>
<dbReference type="InterPro" id="IPR021771">
    <property type="entry name" value="Triacylglycerol_lipase_N"/>
</dbReference>
<proteinExistence type="inferred from homology"/>
<protein>
    <recommendedName>
        <fullName evidence="6">Patatin-like phospholipase domain-containing protein</fullName>
        <ecNumber evidence="6">3.1.1.-</ecNumber>
    </recommendedName>
</protein>
<comment type="subcellular location">
    <subcellularLocation>
        <location evidence="6">Membrane</location>
        <topology evidence="6">Single-pass membrane protein</topology>
    </subcellularLocation>
</comment>
<feature type="region of interest" description="Disordered" evidence="7">
    <location>
        <begin position="37"/>
        <end position="65"/>
    </location>
</feature>
<feature type="region of interest" description="Disordered" evidence="7">
    <location>
        <begin position="766"/>
        <end position="785"/>
    </location>
</feature>
<dbReference type="OrthoDB" id="15478at2759"/>
<dbReference type="EC" id="3.1.1.-" evidence="6"/>
<name>A0A9N9AZN5_9GLOM</name>
<comment type="function">
    <text evidence="6">Lipid hydrolase.</text>
</comment>
<keyword evidence="10" id="KW-1185">Reference proteome</keyword>
<dbReference type="GO" id="GO:0016020">
    <property type="term" value="C:membrane"/>
    <property type="evidence" value="ECO:0007669"/>
    <property type="project" value="UniProtKB-SubCell"/>
</dbReference>
<dbReference type="Pfam" id="PF01734">
    <property type="entry name" value="Patatin"/>
    <property type="match status" value="1"/>
</dbReference>
<evidence type="ECO:0000256" key="6">
    <source>
        <dbReference type="RuleBase" id="RU362055"/>
    </source>
</evidence>
<evidence type="ECO:0000256" key="1">
    <source>
        <dbReference type="ARBA" id="ARBA00006104"/>
    </source>
</evidence>
<dbReference type="CDD" id="cd07232">
    <property type="entry name" value="Pat_PLPL"/>
    <property type="match status" value="1"/>
</dbReference>
<keyword evidence="4 5" id="KW-0443">Lipid metabolism</keyword>
<feature type="active site" description="Proton acceptor" evidence="5">
    <location>
        <position position="483"/>
    </location>
</feature>
<feature type="short sequence motif" description="GXSXG" evidence="5">
    <location>
        <begin position="336"/>
        <end position="340"/>
    </location>
</feature>
<feature type="domain" description="PNPLA" evidence="8">
    <location>
        <begin position="305"/>
        <end position="496"/>
    </location>
</feature>
<evidence type="ECO:0000313" key="10">
    <source>
        <dbReference type="Proteomes" id="UP000789570"/>
    </source>
</evidence>
<evidence type="ECO:0000313" key="9">
    <source>
        <dbReference type="EMBL" id="CAG8545540.1"/>
    </source>
</evidence>
<dbReference type="AlphaFoldDB" id="A0A9N9AZN5"/>
<organism evidence="9 10">
    <name type="scientific">Funneliformis caledonium</name>
    <dbReference type="NCBI Taxonomy" id="1117310"/>
    <lineage>
        <taxon>Eukaryota</taxon>
        <taxon>Fungi</taxon>
        <taxon>Fungi incertae sedis</taxon>
        <taxon>Mucoromycota</taxon>
        <taxon>Glomeromycotina</taxon>
        <taxon>Glomeromycetes</taxon>
        <taxon>Glomerales</taxon>
        <taxon>Glomeraceae</taxon>
        <taxon>Funneliformis</taxon>
    </lineage>
</organism>
<reference evidence="9" key="1">
    <citation type="submission" date="2021-06" db="EMBL/GenBank/DDBJ databases">
        <authorList>
            <person name="Kallberg Y."/>
            <person name="Tangrot J."/>
            <person name="Rosling A."/>
        </authorList>
    </citation>
    <scope>NUCLEOTIDE SEQUENCE</scope>
    <source>
        <strain evidence="9">UK204</strain>
    </source>
</reference>
<evidence type="ECO:0000256" key="4">
    <source>
        <dbReference type="ARBA" id="ARBA00023098"/>
    </source>
</evidence>
<dbReference type="GO" id="GO:0016042">
    <property type="term" value="P:lipid catabolic process"/>
    <property type="evidence" value="ECO:0007669"/>
    <property type="project" value="UniProtKB-UniRule"/>
</dbReference>
<dbReference type="SUPFAM" id="SSF52151">
    <property type="entry name" value="FabD/lysophospholipase-like"/>
    <property type="match status" value="1"/>
</dbReference>
<dbReference type="PROSITE" id="PS51635">
    <property type="entry name" value="PNPLA"/>
    <property type="match status" value="1"/>
</dbReference>
<dbReference type="GO" id="GO:0004806">
    <property type="term" value="F:triacylglycerol lipase activity"/>
    <property type="evidence" value="ECO:0007669"/>
    <property type="project" value="InterPro"/>
</dbReference>
<evidence type="ECO:0000256" key="5">
    <source>
        <dbReference type="PROSITE-ProRule" id="PRU01161"/>
    </source>
</evidence>
<feature type="region of interest" description="Disordered" evidence="7">
    <location>
        <begin position="699"/>
        <end position="739"/>
    </location>
</feature>
<dbReference type="InterPro" id="IPR002641">
    <property type="entry name" value="PNPLA_dom"/>
</dbReference>
<dbReference type="GO" id="GO:0006641">
    <property type="term" value="P:triglyceride metabolic process"/>
    <property type="evidence" value="ECO:0007669"/>
    <property type="project" value="UniProtKB-ARBA"/>
</dbReference>
<dbReference type="InterPro" id="IPR050301">
    <property type="entry name" value="NTE"/>
</dbReference>